<evidence type="ECO:0000259" key="2">
    <source>
        <dbReference type="Pfam" id="PF01370"/>
    </source>
</evidence>
<proteinExistence type="inferred from homology"/>
<protein>
    <recommendedName>
        <fullName evidence="2">NAD-dependent epimerase/dehydratase domain-containing protein</fullName>
    </recommendedName>
</protein>
<gene>
    <name evidence="3" type="ORF">A3C25_05865</name>
</gene>
<evidence type="ECO:0000313" key="3">
    <source>
        <dbReference type="EMBL" id="OGK24226.1"/>
    </source>
</evidence>
<reference evidence="3 4" key="1">
    <citation type="journal article" date="2016" name="Nat. Commun.">
        <title>Thousands of microbial genomes shed light on interconnected biogeochemical processes in an aquifer system.</title>
        <authorList>
            <person name="Anantharaman K."/>
            <person name="Brown C.T."/>
            <person name="Hug L.A."/>
            <person name="Sharon I."/>
            <person name="Castelle C.J."/>
            <person name="Probst A.J."/>
            <person name="Thomas B.C."/>
            <person name="Singh A."/>
            <person name="Wilkins M.J."/>
            <person name="Karaoz U."/>
            <person name="Brodie E.L."/>
            <person name="Williams K.H."/>
            <person name="Hubbard S.S."/>
            <person name="Banfield J.F."/>
        </authorList>
    </citation>
    <scope>NUCLEOTIDE SEQUENCE [LARGE SCALE GENOMIC DNA]</scope>
</reference>
<feature type="domain" description="NAD-dependent epimerase/dehydratase" evidence="2">
    <location>
        <begin position="10"/>
        <end position="264"/>
    </location>
</feature>
<dbReference type="AlphaFoldDB" id="A0A1F7H096"/>
<sequence>MTNSLKNRNILVTGGTGFVGSHLVEELVRQGANVITTFISTSPLSYFFTQKLNKKVKMVHVDVCNFDGVFDMVTKFDVDYIFHLAAQALVETAYYNPKRTLESNIMGTVNVLESARLYPKVNAVVVASSDKAYGKIKYQNKEILPSLRSSLTSGVKYKESDALKGDHPYEVSKSAADLISYSYFKTYNLPVAITRFGNIYGEGDMNFSRIIPGIIKSIVRNETLKVRSNGKYVRDYLYVKDVVNGYLLLASNIERVKGEAFNFGSEESLSVVELIKLIEKTLKKKIHYKILNIAKNEIPYQSLDYSKIKNILKWKQRYSLTQTIKKLTRWYKKAITEDKE</sequence>
<dbReference type="Gene3D" id="3.40.50.720">
    <property type="entry name" value="NAD(P)-binding Rossmann-like Domain"/>
    <property type="match status" value="1"/>
</dbReference>
<dbReference type="EMBL" id="MFZO01000037">
    <property type="protein sequence ID" value="OGK24226.1"/>
    <property type="molecule type" value="Genomic_DNA"/>
</dbReference>
<dbReference type="Proteomes" id="UP000177913">
    <property type="component" value="Unassembled WGS sequence"/>
</dbReference>
<comment type="similarity">
    <text evidence="1">Belongs to the NAD(P)-dependent epimerase/dehydratase family.</text>
</comment>
<organism evidence="3 4">
    <name type="scientific">Candidatus Roizmanbacteria bacterium RIFCSPHIGHO2_02_FULL_38_11</name>
    <dbReference type="NCBI Taxonomy" id="1802039"/>
    <lineage>
        <taxon>Bacteria</taxon>
        <taxon>Candidatus Roizmaniibacteriota</taxon>
    </lineage>
</organism>
<dbReference type="InterPro" id="IPR001509">
    <property type="entry name" value="Epimerase_deHydtase"/>
</dbReference>
<dbReference type="InterPro" id="IPR036291">
    <property type="entry name" value="NAD(P)-bd_dom_sf"/>
</dbReference>
<name>A0A1F7H096_9BACT</name>
<dbReference type="PANTHER" id="PTHR43000">
    <property type="entry name" value="DTDP-D-GLUCOSE 4,6-DEHYDRATASE-RELATED"/>
    <property type="match status" value="1"/>
</dbReference>
<evidence type="ECO:0000256" key="1">
    <source>
        <dbReference type="ARBA" id="ARBA00007637"/>
    </source>
</evidence>
<comment type="caution">
    <text evidence="3">The sequence shown here is derived from an EMBL/GenBank/DDBJ whole genome shotgun (WGS) entry which is preliminary data.</text>
</comment>
<dbReference type="Pfam" id="PF01370">
    <property type="entry name" value="Epimerase"/>
    <property type="match status" value="1"/>
</dbReference>
<evidence type="ECO:0000313" key="4">
    <source>
        <dbReference type="Proteomes" id="UP000177913"/>
    </source>
</evidence>
<accession>A0A1F7H096</accession>
<dbReference type="SUPFAM" id="SSF51735">
    <property type="entry name" value="NAD(P)-binding Rossmann-fold domains"/>
    <property type="match status" value="1"/>
</dbReference>